<gene>
    <name evidence="2" type="ORF">BRAFLDRAFT_119426</name>
</gene>
<evidence type="ECO:0000256" key="1">
    <source>
        <dbReference type="SAM" id="SignalP"/>
    </source>
</evidence>
<evidence type="ECO:0000313" key="2">
    <source>
        <dbReference type="EMBL" id="EEN59876.1"/>
    </source>
</evidence>
<accession>C3YIE3</accession>
<organism>
    <name type="scientific">Branchiostoma floridae</name>
    <name type="common">Florida lancelet</name>
    <name type="synonym">Amphioxus</name>
    <dbReference type="NCBI Taxonomy" id="7739"/>
    <lineage>
        <taxon>Eukaryota</taxon>
        <taxon>Metazoa</taxon>
        <taxon>Chordata</taxon>
        <taxon>Cephalochordata</taxon>
        <taxon>Leptocardii</taxon>
        <taxon>Amphioxiformes</taxon>
        <taxon>Branchiostomatidae</taxon>
        <taxon>Branchiostoma</taxon>
    </lineage>
</organism>
<keyword evidence="1" id="KW-0732">Signal</keyword>
<dbReference type="AlphaFoldDB" id="C3YIE3"/>
<dbReference type="InParanoid" id="C3YIE3"/>
<sequence>MIAAVLFVVLVLHSPNFSVGVVGFVIPQHFFRNAGKDVSPIVPTTDEAEDSEPPLNRFCATLSSAENGRENEEDTQDMNAFMLSFFCQQQASGSDGQLLAVPCNASRTQQTDVRIRGARLLYSCRFHFLMQENAVIQRGELILKFPTGDRSIPPWLFLVPLMNGQMIHAAFKRSIAEGEVYDATEALRQWSKQPLTRRAFDIWQPCVTDGMTRCSGADDTPETRPLPFLAVYYRSRVPEEFITYEDILFQFTDQAEERQPRNGLGKGPMIIDIVVNDDAGAAQQATDEEVPNSQETDDSILSKLWNMTLSNSSGPVVAENVLMATYLVDRLDTTKQLENSTFLVIPCMNPVVISDKEKSLPALRCRLKLPDWGRSSEAVLVVGNGPLQNITIAGKSGQVSAILGTDYTVPLKYTTANGTSLFEGDVLKIIRRWARSGRKVGKVLIQYSSTAEEWWQGTGVEDNREGTDQVVPFGSVFLFLKISKKTQAVPFRWRLDALSREASKSKQPRSGQDNSSVVIDLETTEWMNTKNAIATTRECQSSLLTIAEKHFPRLCCIGEDVTMAPYESSLVAPEDACRMSDFPCPVPTPDSPRTDHVGEYLIEQMMKGGNQTPRMWGIACSSMTVHLDGVACNISMDGSPVRPERVELHLNFTLSRSDNSSSSRMSLEVDIFRCDDITVTKVEVLREPGAYVLPVTHPITTNGESDEDCVKGFFFRPICFDPAAMIACDEDTVHFDKLPFVIVFPNDNSG</sequence>
<protein>
    <recommendedName>
        <fullName evidence="3">ZP domain-containing protein</fullName>
    </recommendedName>
</protein>
<reference evidence="2" key="1">
    <citation type="journal article" date="2008" name="Nature">
        <title>The amphioxus genome and the evolution of the chordate karyotype.</title>
        <authorList>
            <consortium name="US DOE Joint Genome Institute (JGI-PGF)"/>
            <person name="Putnam N.H."/>
            <person name="Butts T."/>
            <person name="Ferrier D.E.K."/>
            <person name="Furlong R.F."/>
            <person name="Hellsten U."/>
            <person name="Kawashima T."/>
            <person name="Robinson-Rechavi M."/>
            <person name="Shoguchi E."/>
            <person name="Terry A."/>
            <person name="Yu J.-K."/>
            <person name="Benito-Gutierrez E.L."/>
            <person name="Dubchak I."/>
            <person name="Garcia-Fernandez J."/>
            <person name="Gibson-Brown J.J."/>
            <person name="Grigoriev I.V."/>
            <person name="Horton A.C."/>
            <person name="de Jong P.J."/>
            <person name="Jurka J."/>
            <person name="Kapitonov V.V."/>
            <person name="Kohara Y."/>
            <person name="Kuroki Y."/>
            <person name="Lindquist E."/>
            <person name="Lucas S."/>
            <person name="Osoegawa K."/>
            <person name="Pennacchio L.A."/>
            <person name="Salamov A.A."/>
            <person name="Satou Y."/>
            <person name="Sauka-Spengler T."/>
            <person name="Schmutz J."/>
            <person name="Shin-I T."/>
            <person name="Toyoda A."/>
            <person name="Bronner-Fraser M."/>
            <person name="Fujiyama A."/>
            <person name="Holland L.Z."/>
            <person name="Holland P.W.H."/>
            <person name="Satoh N."/>
            <person name="Rokhsar D.S."/>
        </authorList>
    </citation>
    <scope>NUCLEOTIDE SEQUENCE [LARGE SCALE GENOMIC DNA]</scope>
    <source>
        <strain evidence="2">S238N-H82</strain>
        <tissue evidence="2">Testes</tissue>
    </source>
</reference>
<evidence type="ECO:0008006" key="3">
    <source>
        <dbReference type="Google" id="ProtNLM"/>
    </source>
</evidence>
<feature type="chain" id="PRO_5002933615" description="ZP domain-containing protein" evidence="1">
    <location>
        <begin position="21"/>
        <end position="750"/>
    </location>
</feature>
<dbReference type="EMBL" id="GG666515">
    <property type="protein sequence ID" value="EEN59876.1"/>
    <property type="molecule type" value="Genomic_DNA"/>
</dbReference>
<name>C3YIE3_BRAFL</name>
<proteinExistence type="predicted"/>
<feature type="signal peptide" evidence="1">
    <location>
        <begin position="1"/>
        <end position="20"/>
    </location>
</feature>